<dbReference type="EMBL" id="JAVRBK010000005">
    <property type="protein sequence ID" value="KAK5643645.1"/>
    <property type="molecule type" value="Genomic_DNA"/>
</dbReference>
<sequence length="104" mass="12024">MEYNIATFYRQFMCNETPSQQFRQLKTLLQGLQSATIMTNFERLTINSVNALVFVAEENVAAAEELLGSKFYTQNENLPLPFIHYFEDEWIQLTTAKATTAVFK</sequence>
<reference evidence="1 2" key="1">
    <citation type="journal article" date="2024" name="Insects">
        <title>An Improved Chromosome-Level Genome Assembly of the Firefly Pyrocoelia pectoralis.</title>
        <authorList>
            <person name="Fu X."/>
            <person name="Meyer-Rochow V.B."/>
            <person name="Ballantyne L."/>
            <person name="Zhu X."/>
        </authorList>
    </citation>
    <scope>NUCLEOTIDE SEQUENCE [LARGE SCALE GENOMIC DNA]</scope>
    <source>
        <strain evidence="1">XCY_ONT2</strain>
    </source>
</reference>
<evidence type="ECO:0000313" key="1">
    <source>
        <dbReference type="EMBL" id="KAK5643645.1"/>
    </source>
</evidence>
<evidence type="ECO:0000313" key="2">
    <source>
        <dbReference type="Proteomes" id="UP001329430"/>
    </source>
</evidence>
<organism evidence="1 2">
    <name type="scientific">Pyrocoelia pectoralis</name>
    <dbReference type="NCBI Taxonomy" id="417401"/>
    <lineage>
        <taxon>Eukaryota</taxon>
        <taxon>Metazoa</taxon>
        <taxon>Ecdysozoa</taxon>
        <taxon>Arthropoda</taxon>
        <taxon>Hexapoda</taxon>
        <taxon>Insecta</taxon>
        <taxon>Pterygota</taxon>
        <taxon>Neoptera</taxon>
        <taxon>Endopterygota</taxon>
        <taxon>Coleoptera</taxon>
        <taxon>Polyphaga</taxon>
        <taxon>Elateriformia</taxon>
        <taxon>Elateroidea</taxon>
        <taxon>Lampyridae</taxon>
        <taxon>Lampyrinae</taxon>
        <taxon>Pyrocoelia</taxon>
    </lineage>
</organism>
<protein>
    <submittedName>
        <fullName evidence="1">Uncharacterized protein</fullName>
    </submittedName>
</protein>
<gene>
    <name evidence="1" type="ORF">RI129_007490</name>
</gene>
<proteinExistence type="predicted"/>
<accession>A0AAN7V824</accession>
<dbReference type="AlphaFoldDB" id="A0AAN7V824"/>
<dbReference type="Proteomes" id="UP001329430">
    <property type="component" value="Chromosome 5"/>
</dbReference>
<keyword evidence="2" id="KW-1185">Reference proteome</keyword>
<name>A0AAN7V824_9COLE</name>
<comment type="caution">
    <text evidence="1">The sequence shown here is derived from an EMBL/GenBank/DDBJ whole genome shotgun (WGS) entry which is preliminary data.</text>
</comment>